<name>A0A6L7D9K6_9HELI</name>
<evidence type="ECO:0000313" key="1">
    <source>
        <dbReference type="EMBL" id="MWV70642.1"/>
    </source>
</evidence>
<accession>A0A6L7D9K6</accession>
<proteinExistence type="predicted"/>
<evidence type="ECO:0000313" key="2">
    <source>
        <dbReference type="Proteomes" id="UP000477070"/>
    </source>
</evidence>
<dbReference type="Proteomes" id="UP000477070">
    <property type="component" value="Unassembled WGS sequence"/>
</dbReference>
<dbReference type="RefSeq" id="WP_118949343.1">
    <property type="nucleotide sequence ID" value="NZ_QBIU01000002.1"/>
</dbReference>
<protein>
    <submittedName>
        <fullName evidence="1">Uncharacterized protein</fullName>
    </submittedName>
</protein>
<gene>
    <name evidence="1" type="ORF">DCO61_11780</name>
</gene>
<dbReference type="EMBL" id="QBIU01000002">
    <property type="protein sequence ID" value="MWV70642.1"/>
    <property type="molecule type" value="Genomic_DNA"/>
</dbReference>
<comment type="caution">
    <text evidence="1">The sequence shown here is derived from an EMBL/GenBank/DDBJ whole genome shotgun (WGS) entry which is preliminary data.</text>
</comment>
<sequence length="369" mass="42512">MESRIYLCSFASLDLSISMFRFYKQAQNMGIFDGIFIFNESSLNLDFKTHFAPLMYKDFPKDSIESSCKNGGGGVNATLNILDSKNIESKGFNKLDSIESNKDVILSEAKNLIKNKTDSIESKALTPAHHPIKKLDSIESKPPKMRSFEPTRGFGYWTWKPQVILQSLSQIEQNDILIYTDIGCNFLPEFANNLLKKLEILESQSMIAFELEHIAKAYTKADTFAFFDVLDDKSYTNTNLIKAGVIFMKKCEKTQIIMQEWLESMWQDFHIVDDSKSKIKNFPEFKAHRHDQSVFSIIAKKHKVFTLPDYHNACESEFALSDSRDKFSLDMVDSSTYKLLNVLGKIYPVKKVRKNLRKIMRFLKVFAPK</sequence>
<organism evidence="1 2">
    <name type="scientific">Helicobacter saguini</name>
    <dbReference type="NCBI Taxonomy" id="1548018"/>
    <lineage>
        <taxon>Bacteria</taxon>
        <taxon>Pseudomonadati</taxon>
        <taxon>Campylobacterota</taxon>
        <taxon>Epsilonproteobacteria</taxon>
        <taxon>Campylobacterales</taxon>
        <taxon>Helicobacteraceae</taxon>
        <taxon>Helicobacter</taxon>
    </lineage>
</organism>
<dbReference type="AlphaFoldDB" id="A0A6L7D9K6"/>
<reference evidence="1 2" key="1">
    <citation type="submission" date="2019-12" db="EMBL/GenBank/DDBJ databases">
        <title>Multi-Generational Helicobacter saguini Isolates.</title>
        <authorList>
            <person name="Mannion A."/>
            <person name="Shen Z."/>
            <person name="Fox J.G."/>
        </authorList>
    </citation>
    <scope>NUCLEOTIDE SEQUENCE [LARGE SCALE GENOMIC DNA]</scope>
    <source>
        <strain evidence="2">16-048 (F4)</strain>
    </source>
</reference>